<keyword evidence="2" id="KW-1185">Reference proteome</keyword>
<name>A0AAP0MNE0_9ROSI</name>
<proteinExistence type="predicted"/>
<organism evidence="1 2">
    <name type="scientific">Citrus x changshan-huyou</name>
    <dbReference type="NCBI Taxonomy" id="2935761"/>
    <lineage>
        <taxon>Eukaryota</taxon>
        <taxon>Viridiplantae</taxon>
        <taxon>Streptophyta</taxon>
        <taxon>Embryophyta</taxon>
        <taxon>Tracheophyta</taxon>
        <taxon>Spermatophyta</taxon>
        <taxon>Magnoliopsida</taxon>
        <taxon>eudicotyledons</taxon>
        <taxon>Gunneridae</taxon>
        <taxon>Pentapetalae</taxon>
        <taxon>rosids</taxon>
        <taxon>malvids</taxon>
        <taxon>Sapindales</taxon>
        <taxon>Rutaceae</taxon>
        <taxon>Aurantioideae</taxon>
        <taxon>Citrus</taxon>
    </lineage>
</organism>
<dbReference type="SUPFAM" id="SSF48452">
    <property type="entry name" value="TPR-like"/>
    <property type="match status" value="1"/>
</dbReference>
<sequence length="201" mass="23468">MTRVNPEEYLEALQKSDLLRSIKMNRKNAKTWIPYARHVKRAGELNAAKIVIEEGCKEPLYADALQVLARATMLFPSEEVIWLATARLVKKNDTRNVLIDFFIYAVEKCLEARDLWLFGAKEMLIANHYDTRRNYKWGKFLEDVYLIFPNSLDILLELAEKVTQRDSGHAREFFRQARLMVGTSHPDSVQFWIKSAICERT</sequence>
<evidence type="ECO:0000313" key="2">
    <source>
        <dbReference type="Proteomes" id="UP001428341"/>
    </source>
</evidence>
<dbReference type="Proteomes" id="UP001428341">
    <property type="component" value="Unassembled WGS sequence"/>
</dbReference>
<evidence type="ECO:0000313" key="1">
    <source>
        <dbReference type="EMBL" id="KAK9215469.1"/>
    </source>
</evidence>
<gene>
    <name evidence="1" type="ORF">WN944_007474</name>
</gene>
<comment type="caution">
    <text evidence="1">The sequence shown here is derived from an EMBL/GenBank/DDBJ whole genome shotgun (WGS) entry which is preliminary data.</text>
</comment>
<dbReference type="EMBL" id="JBCGBO010000003">
    <property type="protein sequence ID" value="KAK9215469.1"/>
    <property type="molecule type" value="Genomic_DNA"/>
</dbReference>
<dbReference type="AlphaFoldDB" id="A0AAP0MNE0"/>
<accession>A0AAP0MNE0</accession>
<dbReference type="InterPro" id="IPR011990">
    <property type="entry name" value="TPR-like_helical_dom_sf"/>
</dbReference>
<reference evidence="1 2" key="1">
    <citation type="submission" date="2024-05" db="EMBL/GenBank/DDBJ databases">
        <title>Haplotype-resolved chromosome-level genome assembly of Huyou (Citrus changshanensis).</title>
        <authorList>
            <person name="Miao C."/>
            <person name="Chen W."/>
            <person name="Wu Y."/>
            <person name="Wang L."/>
            <person name="Zhao S."/>
            <person name="Grierson D."/>
            <person name="Xu C."/>
            <person name="Chen K."/>
        </authorList>
    </citation>
    <scope>NUCLEOTIDE SEQUENCE [LARGE SCALE GENOMIC DNA]</scope>
    <source>
        <strain evidence="1">01-14</strain>
        <tissue evidence="1">Leaf</tissue>
    </source>
</reference>
<dbReference type="Gene3D" id="1.25.40.10">
    <property type="entry name" value="Tetratricopeptide repeat domain"/>
    <property type="match status" value="1"/>
</dbReference>
<protein>
    <submittedName>
        <fullName evidence="1">Uncharacterized protein</fullName>
    </submittedName>
</protein>